<sequence>MKYLNSFITFGLSFLLLYSAFEKIFNLNAFIIGIGSGSLIPSHWSYYLAHIVVALKVLTAILVFVLKRNILVYLSAVILVVFYMVVYFTTSLQNCGCSLFLERINPLTNQLILIFLLGFSLFNLIREKTIKD</sequence>
<dbReference type="RefSeq" id="WP_382387204.1">
    <property type="nucleotide sequence ID" value="NZ_JBHLWI010000024.1"/>
</dbReference>
<organism evidence="7 8">
    <name type="scientific">Fontibacter flavus</name>
    <dbReference type="NCBI Taxonomy" id="654838"/>
    <lineage>
        <taxon>Bacteria</taxon>
        <taxon>Pseudomonadati</taxon>
        <taxon>Bacteroidota</taxon>
        <taxon>Cytophagia</taxon>
        <taxon>Cytophagales</taxon>
        <taxon>Cyclobacteriaceae</taxon>
        <taxon>Fontibacter</taxon>
    </lineage>
</organism>
<feature type="transmembrane region" description="Helical" evidence="5">
    <location>
        <begin position="108"/>
        <end position="125"/>
    </location>
</feature>
<comment type="caution">
    <text evidence="7">The sequence shown here is derived from an EMBL/GenBank/DDBJ whole genome shotgun (WGS) entry which is preliminary data.</text>
</comment>
<name>A0ABV6FT23_9BACT</name>
<dbReference type="Pfam" id="PF07291">
    <property type="entry name" value="MauE"/>
    <property type="match status" value="1"/>
</dbReference>
<keyword evidence="2 5" id="KW-0812">Transmembrane</keyword>
<evidence type="ECO:0000256" key="1">
    <source>
        <dbReference type="ARBA" id="ARBA00004141"/>
    </source>
</evidence>
<dbReference type="EMBL" id="JBHLWI010000024">
    <property type="protein sequence ID" value="MFC0262752.1"/>
    <property type="molecule type" value="Genomic_DNA"/>
</dbReference>
<evidence type="ECO:0000256" key="4">
    <source>
        <dbReference type="ARBA" id="ARBA00023136"/>
    </source>
</evidence>
<feature type="transmembrane region" description="Helical" evidence="5">
    <location>
        <begin position="70"/>
        <end position="88"/>
    </location>
</feature>
<evidence type="ECO:0000259" key="6">
    <source>
        <dbReference type="Pfam" id="PF07291"/>
    </source>
</evidence>
<protein>
    <submittedName>
        <fullName evidence="7">MauE/DoxX family redox-associated membrane protein</fullName>
    </submittedName>
</protein>
<feature type="domain" description="Methylamine utilisation protein MauE" evidence="6">
    <location>
        <begin position="1"/>
        <end position="119"/>
    </location>
</feature>
<evidence type="ECO:0000256" key="3">
    <source>
        <dbReference type="ARBA" id="ARBA00022989"/>
    </source>
</evidence>
<proteinExistence type="predicted"/>
<feature type="transmembrane region" description="Helical" evidence="5">
    <location>
        <begin position="46"/>
        <end position="65"/>
    </location>
</feature>
<dbReference type="Proteomes" id="UP001589797">
    <property type="component" value="Unassembled WGS sequence"/>
</dbReference>
<evidence type="ECO:0000256" key="2">
    <source>
        <dbReference type="ARBA" id="ARBA00022692"/>
    </source>
</evidence>
<accession>A0ABV6FT23</accession>
<gene>
    <name evidence="7" type="ORF">ACFFIP_08670</name>
</gene>
<evidence type="ECO:0000313" key="7">
    <source>
        <dbReference type="EMBL" id="MFC0262752.1"/>
    </source>
</evidence>
<evidence type="ECO:0000256" key="5">
    <source>
        <dbReference type="SAM" id="Phobius"/>
    </source>
</evidence>
<reference evidence="7 8" key="1">
    <citation type="submission" date="2024-09" db="EMBL/GenBank/DDBJ databases">
        <authorList>
            <person name="Sun Q."/>
            <person name="Mori K."/>
        </authorList>
    </citation>
    <scope>NUCLEOTIDE SEQUENCE [LARGE SCALE GENOMIC DNA]</scope>
    <source>
        <strain evidence="7 8">CCM 7650</strain>
    </source>
</reference>
<keyword evidence="8" id="KW-1185">Reference proteome</keyword>
<dbReference type="InterPro" id="IPR009908">
    <property type="entry name" value="Methylamine_util_MauE"/>
</dbReference>
<keyword evidence="3 5" id="KW-1133">Transmembrane helix</keyword>
<evidence type="ECO:0000313" key="8">
    <source>
        <dbReference type="Proteomes" id="UP001589797"/>
    </source>
</evidence>
<keyword evidence="4 5" id="KW-0472">Membrane</keyword>
<comment type="subcellular location">
    <subcellularLocation>
        <location evidence="1">Membrane</location>
        <topology evidence="1">Multi-pass membrane protein</topology>
    </subcellularLocation>
</comment>